<keyword evidence="3" id="KW-1185">Reference proteome</keyword>
<reference evidence="3" key="1">
    <citation type="submission" date="2023-07" db="EMBL/GenBank/DDBJ databases">
        <title>Duganella aceri sp. nov., isolated from tree sap.</title>
        <authorList>
            <person name="Kim I.S."/>
        </authorList>
    </citation>
    <scope>NUCLEOTIDE SEQUENCE [LARGE SCALE GENOMIC DNA]</scope>
    <source>
        <strain evidence="3">SAP-35</strain>
    </source>
</reference>
<organism evidence="2 3">
    <name type="scientific">Duganella aceris</name>
    <dbReference type="NCBI Taxonomy" id="2703883"/>
    <lineage>
        <taxon>Bacteria</taxon>
        <taxon>Pseudomonadati</taxon>
        <taxon>Pseudomonadota</taxon>
        <taxon>Betaproteobacteria</taxon>
        <taxon>Burkholderiales</taxon>
        <taxon>Oxalobacteraceae</taxon>
        <taxon>Telluria group</taxon>
        <taxon>Duganella</taxon>
    </lineage>
</organism>
<comment type="caution">
    <text evidence="2">The sequence shown here is derived from an EMBL/GenBank/DDBJ whole genome shotgun (WGS) entry which is preliminary data.</text>
</comment>
<dbReference type="InterPro" id="IPR024361">
    <property type="entry name" value="BACON"/>
</dbReference>
<evidence type="ECO:0000259" key="1">
    <source>
        <dbReference type="Pfam" id="PF19190"/>
    </source>
</evidence>
<evidence type="ECO:0000313" key="2">
    <source>
        <dbReference type="EMBL" id="NGZ82736.1"/>
    </source>
</evidence>
<gene>
    <name evidence="2" type="ORF">GW587_00470</name>
</gene>
<name>A0ABX0FBL6_9BURK</name>
<proteinExistence type="predicted"/>
<dbReference type="SUPFAM" id="SSF50974">
    <property type="entry name" value="Nitrous oxide reductase, N-terminal domain"/>
    <property type="match status" value="1"/>
</dbReference>
<evidence type="ECO:0000313" key="3">
    <source>
        <dbReference type="Proteomes" id="UP000666369"/>
    </source>
</evidence>
<dbReference type="EMBL" id="JAADJT010000001">
    <property type="protein sequence ID" value="NGZ82736.1"/>
    <property type="molecule type" value="Genomic_DNA"/>
</dbReference>
<sequence length="855" mass="85963">MIAALLTACGGGGGGNNGGTPTTPAVSPALSFTPSTVTASIPAGTSQTLSVIASVARPADFANAGTVYATVTDSVGVILPSAQLIRDSDTQYHAVLQSAPTLVAGNYKGSFTVRLCRDSGCANQFPGSPMTLPYDLTVQPAGQASFSAVSAMPLSATTQQGGAAPARSAVTISAPGRSWTVSNGGASWLKLDAAGGSGNATLGVGYDATGLAVGSYSTTLTVLAGDGLSVALPVTLTVLPSGLVLGSNSVTFNAINGAPIPSQIVSLDTDNKLSATWTAGSNVPWLSVSPTVGTTPATTVLTVDATVGKLASGSYSGAISIAPKDLPLRTLPVTLNLIPATLQASSNSITLGGVYGRDFGTAQTLGLGLNTATNSWPWTLGNLPAWATASVTAGTINQAGASSAIKALPSAAPAGVTSVLLNASAQVNGDVVNAPVLLTINKDAHRLLPAEAAVAFVSTPTWSRLTRTISVADNFGAFSGMTAVSDQSWLVVGVNGNQLILTADPTQMLDDTLQTGTITVTSSATDGAAIAPIRVSLWKGSAAPGAKVAVPLPYTTVVTDPARPYAYAHNGGAVIDVYNLYTGQKEASMTGFSAHLGDMAAGLNGDFLYMVDVDNARITTVDLRTRAISAQLPLATPGTRATRLKVVRPNGVEVLLMSDGQAFLTSSNSPLASLPLSGGGALGASADGKRVVQQSEAGATVQHTTILLDYAALNGGTLYSPKSAAASHLSPGTQGQDIAVSADGSRIYSASATPKLCSVMSSADLGVSSYLAIGDAAPNNIEVGLDGRIFCGGAAKPAGSDIWMYNATGATLLQQFKLSSTGKQLLPRQMALSSDGWLLVAITEDGVLTIVPVGP</sequence>
<accession>A0ABX0FBL6</accession>
<dbReference type="InterPro" id="IPR011045">
    <property type="entry name" value="N2O_reductase_N"/>
</dbReference>
<dbReference type="Pfam" id="PF19190">
    <property type="entry name" value="BACON_2"/>
    <property type="match status" value="1"/>
</dbReference>
<protein>
    <submittedName>
        <fullName evidence="2">Quinoprotein amine dehydrogenase</fullName>
    </submittedName>
</protein>
<feature type="domain" description="BACON" evidence="1">
    <location>
        <begin position="263"/>
        <end position="320"/>
    </location>
</feature>
<dbReference type="Proteomes" id="UP000666369">
    <property type="component" value="Unassembled WGS sequence"/>
</dbReference>